<dbReference type="Proteomes" id="UP001479290">
    <property type="component" value="Unassembled WGS sequence"/>
</dbReference>
<keyword evidence="8" id="KW-0675">Receptor</keyword>
<dbReference type="GO" id="GO:0042102">
    <property type="term" value="P:positive regulation of T cell proliferation"/>
    <property type="evidence" value="ECO:0007669"/>
    <property type="project" value="TreeGrafter"/>
</dbReference>
<evidence type="ECO:0000256" key="10">
    <source>
        <dbReference type="ARBA" id="ARBA00023319"/>
    </source>
</evidence>
<dbReference type="InterPro" id="IPR036179">
    <property type="entry name" value="Ig-like_dom_sf"/>
</dbReference>
<name>A0AAW2B6N5_CULAL</name>
<dbReference type="InterPro" id="IPR003599">
    <property type="entry name" value="Ig_sub"/>
</dbReference>
<dbReference type="GO" id="GO:0031295">
    <property type="term" value="P:T cell costimulation"/>
    <property type="evidence" value="ECO:0007669"/>
    <property type="project" value="TreeGrafter"/>
</dbReference>
<accession>A0AAW2B6N5</accession>
<dbReference type="GO" id="GO:0071222">
    <property type="term" value="P:cellular response to lipopolysaccharide"/>
    <property type="evidence" value="ECO:0007669"/>
    <property type="project" value="TreeGrafter"/>
</dbReference>
<keyword evidence="4 12" id="KW-0732">Signal</keyword>
<organism evidence="14 15">
    <name type="scientific">Culter alburnus</name>
    <name type="common">Topmouth culter</name>
    <dbReference type="NCBI Taxonomy" id="194366"/>
    <lineage>
        <taxon>Eukaryota</taxon>
        <taxon>Metazoa</taxon>
        <taxon>Chordata</taxon>
        <taxon>Craniata</taxon>
        <taxon>Vertebrata</taxon>
        <taxon>Euteleostomi</taxon>
        <taxon>Actinopterygii</taxon>
        <taxon>Neopterygii</taxon>
        <taxon>Teleostei</taxon>
        <taxon>Ostariophysi</taxon>
        <taxon>Cypriniformes</taxon>
        <taxon>Xenocyprididae</taxon>
        <taxon>Xenocypridinae</taxon>
        <taxon>Culter</taxon>
    </lineage>
</organism>
<dbReference type="InterPro" id="IPR013783">
    <property type="entry name" value="Ig-like_fold"/>
</dbReference>
<reference evidence="14 15" key="1">
    <citation type="submission" date="2024-05" db="EMBL/GenBank/DDBJ databases">
        <title>A high-quality chromosomal-level genome assembly of Topmouth culter (Culter alburnus).</title>
        <authorList>
            <person name="Zhao H."/>
        </authorList>
    </citation>
    <scope>NUCLEOTIDE SEQUENCE [LARGE SCALE GENOMIC DNA]</scope>
    <source>
        <strain evidence="14">CATC2023</strain>
        <tissue evidence="14">Muscle</tissue>
    </source>
</reference>
<evidence type="ECO:0000256" key="3">
    <source>
        <dbReference type="ARBA" id="ARBA00022692"/>
    </source>
</evidence>
<comment type="caution">
    <text evidence="14">The sequence shown here is derived from an EMBL/GenBank/DDBJ whole genome shotgun (WGS) entry which is preliminary data.</text>
</comment>
<keyword evidence="7" id="KW-1015">Disulfide bond</keyword>
<evidence type="ECO:0000256" key="2">
    <source>
        <dbReference type="ARBA" id="ARBA00022475"/>
    </source>
</evidence>
<evidence type="ECO:0000256" key="7">
    <source>
        <dbReference type="ARBA" id="ARBA00023157"/>
    </source>
</evidence>
<feature type="chain" id="PRO_5043979871" description="Immunoglobulin domain-containing protein" evidence="12">
    <location>
        <begin position="36"/>
        <end position="197"/>
    </location>
</feature>
<keyword evidence="15" id="KW-1185">Reference proteome</keyword>
<evidence type="ECO:0000259" key="13">
    <source>
        <dbReference type="SMART" id="SM00409"/>
    </source>
</evidence>
<evidence type="ECO:0000256" key="6">
    <source>
        <dbReference type="ARBA" id="ARBA00023136"/>
    </source>
</evidence>
<gene>
    <name evidence="14" type="ORF">ABG768_000075</name>
</gene>
<evidence type="ECO:0000256" key="8">
    <source>
        <dbReference type="ARBA" id="ARBA00023170"/>
    </source>
</evidence>
<keyword evidence="10" id="KW-0393">Immunoglobulin domain</keyword>
<dbReference type="AlphaFoldDB" id="A0AAW2B6N5"/>
<feature type="transmembrane region" description="Helical" evidence="11">
    <location>
        <begin position="155"/>
        <end position="177"/>
    </location>
</feature>
<dbReference type="Pfam" id="PF07686">
    <property type="entry name" value="V-set"/>
    <property type="match status" value="1"/>
</dbReference>
<keyword evidence="6 11" id="KW-0472">Membrane</keyword>
<evidence type="ECO:0000313" key="14">
    <source>
        <dbReference type="EMBL" id="KAK9980470.1"/>
    </source>
</evidence>
<dbReference type="EMBL" id="JAWDJR010000001">
    <property type="protein sequence ID" value="KAK9980470.1"/>
    <property type="molecule type" value="Genomic_DNA"/>
</dbReference>
<dbReference type="Gene3D" id="2.60.40.10">
    <property type="entry name" value="Immunoglobulins"/>
    <property type="match status" value="1"/>
</dbReference>
<feature type="signal peptide" evidence="12">
    <location>
        <begin position="1"/>
        <end position="35"/>
    </location>
</feature>
<dbReference type="SUPFAM" id="SSF48726">
    <property type="entry name" value="Immunoglobulin"/>
    <property type="match status" value="1"/>
</dbReference>
<comment type="subcellular location">
    <subcellularLocation>
        <location evidence="1">Cell membrane</location>
        <topology evidence="1">Single-pass type I membrane protein</topology>
    </subcellularLocation>
</comment>
<proteinExistence type="predicted"/>
<dbReference type="InterPro" id="IPR013106">
    <property type="entry name" value="Ig_V-set"/>
</dbReference>
<dbReference type="SMART" id="SM00409">
    <property type="entry name" value="IG"/>
    <property type="match status" value="1"/>
</dbReference>
<evidence type="ECO:0000256" key="12">
    <source>
        <dbReference type="SAM" id="SignalP"/>
    </source>
</evidence>
<evidence type="ECO:0000256" key="9">
    <source>
        <dbReference type="ARBA" id="ARBA00023180"/>
    </source>
</evidence>
<evidence type="ECO:0000256" key="1">
    <source>
        <dbReference type="ARBA" id="ARBA00004251"/>
    </source>
</evidence>
<dbReference type="PANTHER" id="PTHR25466:SF14">
    <property type="entry name" value="BUTYROPHILIN SUBFAMILY 2 MEMBER A2-LIKE-RELATED"/>
    <property type="match status" value="1"/>
</dbReference>
<dbReference type="PANTHER" id="PTHR25466">
    <property type="entry name" value="T-LYMPHOCYTE ACTIVATION ANTIGEN"/>
    <property type="match status" value="1"/>
</dbReference>
<dbReference type="InterPro" id="IPR051713">
    <property type="entry name" value="T-cell_Activation_Regulation"/>
</dbReference>
<keyword evidence="5 11" id="KW-1133">Transmembrane helix</keyword>
<evidence type="ECO:0000256" key="11">
    <source>
        <dbReference type="SAM" id="Phobius"/>
    </source>
</evidence>
<keyword evidence="9" id="KW-0325">Glycoprotein</keyword>
<dbReference type="GO" id="GO:0009897">
    <property type="term" value="C:external side of plasma membrane"/>
    <property type="evidence" value="ECO:0007669"/>
    <property type="project" value="TreeGrafter"/>
</dbReference>
<dbReference type="GO" id="GO:0006955">
    <property type="term" value="P:immune response"/>
    <property type="evidence" value="ECO:0007669"/>
    <property type="project" value="TreeGrafter"/>
</dbReference>
<sequence length="197" mass="21727">MKSSGMNFASGKRSVCFRGFSAAFMLLSICARADGADHNVTAVAGKEAALPCECPPDDPPYFVWQKAVGENRSNIPPLVVNSYKEDEKTAPEYHKRTKLKLETGKCSLVFYKVLLSDQGLYECYYKTRPLKVNKIYLEVTDNPQRVSDLSIQKTVVSSSVCSFLVIVVAAAAVFVGITRRNKHQTNGAFIATSPRSF</sequence>
<evidence type="ECO:0000256" key="5">
    <source>
        <dbReference type="ARBA" id="ARBA00022989"/>
    </source>
</evidence>
<protein>
    <recommendedName>
        <fullName evidence="13">Immunoglobulin domain-containing protein</fullName>
    </recommendedName>
</protein>
<evidence type="ECO:0000256" key="4">
    <source>
        <dbReference type="ARBA" id="ARBA00022729"/>
    </source>
</evidence>
<feature type="domain" description="Immunoglobulin" evidence="13">
    <location>
        <begin position="37"/>
        <end position="140"/>
    </location>
</feature>
<keyword evidence="3 11" id="KW-0812">Transmembrane</keyword>
<keyword evidence="2" id="KW-1003">Cell membrane</keyword>
<evidence type="ECO:0000313" key="15">
    <source>
        <dbReference type="Proteomes" id="UP001479290"/>
    </source>
</evidence>
<dbReference type="GO" id="GO:0007166">
    <property type="term" value="P:cell surface receptor signaling pathway"/>
    <property type="evidence" value="ECO:0007669"/>
    <property type="project" value="TreeGrafter"/>
</dbReference>
<dbReference type="GO" id="GO:0042130">
    <property type="term" value="P:negative regulation of T cell proliferation"/>
    <property type="evidence" value="ECO:0007669"/>
    <property type="project" value="TreeGrafter"/>
</dbReference>